<evidence type="ECO:0000259" key="7">
    <source>
        <dbReference type="Pfam" id="PF04321"/>
    </source>
</evidence>
<evidence type="ECO:0000256" key="4">
    <source>
        <dbReference type="ARBA" id="ARBA00017099"/>
    </source>
</evidence>
<dbReference type="InterPro" id="IPR036291">
    <property type="entry name" value="NAD(P)-bd_dom_sf"/>
</dbReference>
<reference evidence="8" key="1">
    <citation type="submission" date="2020-02" db="EMBL/GenBank/DDBJ databases">
        <title>Synteny-based analysis reveals conserved mechanism for high triclosan tolerance in Pseudomonas, as well as instances of horizontal transfer.</title>
        <authorList>
            <person name="Mcfarland A.G."/>
            <person name="Bertucci H.K."/>
            <person name="Litmann E."/>
            <person name="Shen J."/>
            <person name="Huttenhower C."/>
            <person name="Hartmann E.M."/>
        </authorList>
    </citation>
    <scope>NUCLEOTIDE SEQUENCE</scope>
    <source>
        <strain evidence="8">109A1</strain>
    </source>
</reference>
<name>A0AA40RQS0_STUST</name>
<dbReference type="GO" id="GO:0005829">
    <property type="term" value="C:cytosol"/>
    <property type="evidence" value="ECO:0007669"/>
    <property type="project" value="TreeGrafter"/>
</dbReference>
<evidence type="ECO:0000313" key="9">
    <source>
        <dbReference type="Proteomes" id="UP001138621"/>
    </source>
</evidence>
<dbReference type="InterPro" id="IPR005913">
    <property type="entry name" value="dTDP_dehydrorham_reduct"/>
</dbReference>
<dbReference type="Pfam" id="PF04321">
    <property type="entry name" value="RmlD_sub_bind"/>
    <property type="match status" value="1"/>
</dbReference>
<accession>A0AA40RQS0</accession>
<organism evidence="8 9">
    <name type="scientific">Stutzerimonas stutzeri</name>
    <name type="common">Pseudomonas stutzeri</name>
    <dbReference type="NCBI Taxonomy" id="316"/>
    <lineage>
        <taxon>Bacteria</taxon>
        <taxon>Pseudomonadati</taxon>
        <taxon>Pseudomonadota</taxon>
        <taxon>Gammaproteobacteria</taxon>
        <taxon>Pseudomonadales</taxon>
        <taxon>Pseudomonadaceae</taxon>
        <taxon>Stutzerimonas</taxon>
    </lineage>
</organism>
<dbReference type="Gene3D" id="3.90.25.10">
    <property type="entry name" value="UDP-galactose 4-epimerase, domain 1"/>
    <property type="match status" value="1"/>
</dbReference>
<comment type="catalytic activity">
    <reaction evidence="5 6">
        <text>dTDP-beta-L-rhamnose + NADP(+) = dTDP-4-dehydro-beta-L-rhamnose + NADPH + H(+)</text>
        <dbReference type="Rhea" id="RHEA:21796"/>
        <dbReference type="ChEBI" id="CHEBI:15378"/>
        <dbReference type="ChEBI" id="CHEBI:57510"/>
        <dbReference type="ChEBI" id="CHEBI:57783"/>
        <dbReference type="ChEBI" id="CHEBI:58349"/>
        <dbReference type="ChEBI" id="CHEBI:62830"/>
        <dbReference type="EC" id="1.1.1.133"/>
    </reaction>
</comment>
<dbReference type="EC" id="1.1.1.133" evidence="3 6"/>
<dbReference type="NCBIfam" id="TIGR01214">
    <property type="entry name" value="rmlD"/>
    <property type="match status" value="1"/>
</dbReference>
<dbReference type="PANTHER" id="PTHR10491">
    <property type="entry name" value="DTDP-4-DEHYDRORHAMNOSE REDUCTASE"/>
    <property type="match status" value="1"/>
</dbReference>
<dbReference type="RefSeq" id="WP_053527359.1">
    <property type="nucleotide sequence ID" value="NZ_JAAMRD010000004.1"/>
</dbReference>
<evidence type="ECO:0000256" key="6">
    <source>
        <dbReference type="RuleBase" id="RU364082"/>
    </source>
</evidence>
<feature type="domain" description="RmlD-like substrate binding" evidence="7">
    <location>
        <begin position="1"/>
        <end position="289"/>
    </location>
</feature>
<evidence type="ECO:0000256" key="1">
    <source>
        <dbReference type="ARBA" id="ARBA00004781"/>
    </source>
</evidence>
<evidence type="ECO:0000256" key="5">
    <source>
        <dbReference type="ARBA" id="ARBA00048200"/>
    </source>
</evidence>
<keyword evidence="6" id="KW-0521">NADP</keyword>
<dbReference type="Proteomes" id="UP001138621">
    <property type="component" value="Unassembled WGS sequence"/>
</dbReference>
<comment type="function">
    <text evidence="6">Catalyzes the reduction of dTDP-6-deoxy-L-lyxo-4-hexulose to yield dTDP-L-rhamnose.</text>
</comment>
<evidence type="ECO:0000256" key="2">
    <source>
        <dbReference type="ARBA" id="ARBA00010944"/>
    </source>
</evidence>
<dbReference type="CDD" id="cd05254">
    <property type="entry name" value="dTDP_HR_like_SDR_e"/>
    <property type="match status" value="1"/>
</dbReference>
<evidence type="ECO:0000313" key="8">
    <source>
        <dbReference type="EMBL" id="MBA1304051.1"/>
    </source>
</evidence>
<keyword evidence="6 8" id="KW-0560">Oxidoreductase</keyword>
<protein>
    <recommendedName>
        <fullName evidence="4 6">dTDP-4-dehydrorhamnose reductase</fullName>
        <ecNumber evidence="3 6">1.1.1.133</ecNumber>
    </recommendedName>
</protein>
<comment type="similarity">
    <text evidence="2 6">Belongs to the dTDP-4-dehydrorhamnose reductase family.</text>
</comment>
<dbReference type="AlphaFoldDB" id="A0AA40RQS0"/>
<dbReference type="GO" id="GO:0008831">
    <property type="term" value="F:dTDP-4-dehydrorhamnose reductase activity"/>
    <property type="evidence" value="ECO:0007669"/>
    <property type="project" value="UniProtKB-EC"/>
</dbReference>
<gene>
    <name evidence="8" type="primary">rfbD</name>
    <name evidence="8" type="ORF">G7024_06475</name>
</gene>
<dbReference type="EMBL" id="JAAMRD010000004">
    <property type="protein sequence ID" value="MBA1304051.1"/>
    <property type="molecule type" value="Genomic_DNA"/>
</dbReference>
<comment type="cofactor">
    <cofactor evidence="6">
        <name>Mg(2+)</name>
        <dbReference type="ChEBI" id="CHEBI:18420"/>
    </cofactor>
    <text evidence="6">Binds 1 Mg(2+) ion per monomer.</text>
</comment>
<proteinExistence type="inferred from homology"/>
<dbReference type="InterPro" id="IPR029903">
    <property type="entry name" value="RmlD-like-bd"/>
</dbReference>
<dbReference type="Gene3D" id="3.40.50.720">
    <property type="entry name" value="NAD(P)-binding Rossmann-like Domain"/>
    <property type="match status" value="1"/>
</dbReference>
<dbReference type="PANTHER" id="PTHR10491:SF4">
    <property type="entry name" value="METHIONINE ADENOSYLTRANSFERASE 2 SUBUNIT BETA"/>
    <property type="match status" value="1"/>
</dbReference>
<dbReference type="GO" id="GO:0019305">
    <property type="term" value="P:dTDP-rhamnose biosynthetic process"/>
    <property type="evidence" value="ECO:0007669"/>
    <property type="project" value="TreeGrafter"/>
</dbReference>
<dbReference type="SUPFAM" id="SSF51735">
    <property type="entry name" value="NAD(P)-binding Rossmann-fold domains"/>
    <property type="match status" value="1"/>
</dbReference>
<sequence>MKILITGSKGQVGRSLVEEGAKRGLDVIGLGRAELDVSCPRSVANAVKSTNPDLIINTAAYTAVDAAEKQVEATYRVNQDGAYQLAKEAQHYGIPLFHLSTDYVFDGVLARPYVESDQTNPISVYGASKRAGELQVQQSEKHLILRTSWVFGRHGSNFVKTMLRLAGETELRVVDDQVGCPTSADRIASVLLDLALRYQADGKLPWGLYHYSSQPACSWFEFAQAIFQQAVRAGIVRHPPRLTPIATEAYPTPAKRPAWSVLDCSRFTEAFGIPPAPWSVDLEAVIDALKSPCSLFDEAVSA</sequence>
<evidence type="ECO:0000256" key="3">
    <source>
        <dbReference type="ARBA" id="ARBA00012929"/>
    </source>
</evidence>
<comment type="caution">
    <text evidence="8">The sequence shown here is derived from an EMBL/GenBank/DDBJ whole genome shotgun (WGS) entry which is preliminary data.</text>
</comment>
<comment type="pathway">
    <text evidence="1 6">Carbohydrate biosynthesis; dTDP-L-rhamnose biosynthesis.</text>
</comment>